<dbReference type="GO" id="GO:0009307">
    <property type="term" value="P:DNA restriction-modification system"/>
    <property type="evidence" value="ECO:0007669"/>
    <property type="project" value="UniProtKB-KW"/>
</dbReference>
<evidence type="ECO:0000256" key="3">
    <source>
        <dbReference type="ARBA" id="ARBA00023125"/>
    </source>
</evidence>
<dbReference type="EMBL" id="SHRX01000006">
    <property type="protein sequence ID" value="TCF00642.1"/>
    <property type="molecule type" value="Genomic_DNA"/>
</dbReference>
<accession>A0A4R0SF36</accession>
<evidence type="ECO:0000313" key="8">
    <source>
        <dbReference type="Proteomes" id="UP000292241"/>
    </source>
</evidence>
<sequence length="114" mass="13221">MNSIPLTTNQACCNLQIDETKADVRYVFHWLSNEYEHLKALGEGSQSNINAKKVKSYPISLPPLEEQRRIVSILDRFDKLTNDLSSGLPAEIEARRKQYEYYRDRLLSFDELAV</sequence>
<dbReference type="EMBL" id="SHPR01000061">
    <property type="protein sequence ID" value="TCD81550.1"/>
    <property type="molecule type" value="Genomic_DNA"/>
</dbReference>
<evidence type="ECO:0000313" key="7">
    <source>
        <dbReference type="EMBL" id="TCF00642.1"/>
    </source>
</evidence>
<dbReference type="PANTHER" id="PTHR43140">
    <property type="entry name" value="TYPE-1 RESTRICTION ENZYME ECOKI SPECIFICITY PROTEIN"/>
    <property type="match status" value="1"/>
</dbReference>
<dbReference type="InterPro" id="IPR051212">
    <property type="entry name" value="Type-I_RE_S_subunit"/>
</dbReference>
<evidence type="ECO:0000313" key="6">
    <source>
        <dbReference type="EMBL" id="TCD81550.1"/>
    </source>
</evidence>
<dbReference type="AlphaFoldDB" id="A0A4R0SF36"/>
<dbReference type="Pfam" id="PF01420">
    <property type="entry name" value="Methylase_S"/>
    <property type="match status" value="1"/>
</dbReference>
<dbReference type="InterPro" id="IPR000055">
    <property type="entry name" value="Restrct_endonuc_typeI_TRD"/>
</dbReference>
<dbReference type="PANTHER" id="PTHR43140:SF1">
    <property type="entry name" value="TYPE I RESTRICTION ENZYME ECOKI SPECIFICITY SUBUNIT"/>
    <property type="match status" value="1"/>
</dbReference>
<organism evidence="6 8">
    <name type="scientific">Bifidobacterium longum subsp. longum</name>
    <dbReference type="NCBI Taxonomy" id="1679"/>
    <lineage>
        <taxon>Bacteria</taxon>
        <taxon>Bacillati</taxon>
        <taxon>Actinomycetota</taxon>
        <taxon>Actinomycetes</taxon>
        <taxon>Bifidobacteriales</taxon>
        <taxon>Bifidobacteriaceae</taxon>
        <taxon>Bifidobacterium</taxon>
    </lineage>
</organism>
<proteinExistence type="inferred from homology"/>
<dbReference type="GO" id="GO:0003677">
    <property type="term" value="F:DNA binding"/>
    <property type="evidence" value="ECO:0007669"/>
    <property type="project" value="UniProtKB-KW"/>
</dbReference>
<evidence type="ECO:0000259" key="5">
    <source>
        <dbReference type="Pfam" id="PF01420"/>
    </source>
</evidence>
<dbReference type="Proteomes" id="UP000292241">
    <property type="component" value="Unassembled WGS sequence"/>
</dbReference>
<keyword evidence="3" id="KW-0238">DNA-binding</keyword>
<evidence type="ECO:0000256" key="1">
    <source>
        <dbReference type="ARBA" id="ARBA00010923"/>
    </source>
</evidence>
<gene>
    <name evidence="6" type="ORF">MCC10008_2184</name>
    <name evidence="7" type="ORF">MCC10076_0304</name>
</gene>
<keyword evidence="2" id="KW-0680">Restriction system</keyword>
<reference evidence="6" key="2">
    <citation type="submission" date="2019-02" db="EMBL/GenBank/DDBJ databases">
        <authorList>
            <person name="Odamaki T."/>
        </authorList>
    </citation>
    <scope>NUCLEOTIDE SEQUENCE</scope>
    <source>
        <strain evidence="6">MCC10008</strain>
        <strain evidence="7">MCC10076</strain>
    </source>
</reference>
<feature type="domain" description="Type I restriction modification DNA specificity" evidence="5">
    <location>
        <begin position="4"/>
        <end position="94"/>
    </location>
</feature>
<name>A0A4R0SF36_BIFLL</name>
<protein>
    <submittedName>
        <fullName evidence="6">Type I restriction-modification system specificity determinant</fullName>
    </submittedName>
</protein>
<dbReference type="InterPro" id="IPR044946">
    <property type="entry name" value="Restrct_endonuc_typeI_TRD_sf"/>
</dbReference>
<dbReference type="SUPFAM" id="SSF116734">
    <property type="entry name" value="DNA methylase specificity domain"/>
    <property type="match status" value="1"/>
</dbReference>
<evidence type="ECO:0000256" key="4">
    <source>
        <dbReference type="ARBA" id="ARBA00038652"/>
    </source>
</evidence>
<dbReference type="Gene3D" id="3.90.220.20">
    <property type="entry name" value="DNA methylase specificity domains"/>
    <property type="match status" value="1"/>
</dbReference>
<dbReference type="Proteomes" id="UP000292751">
    <property type="component" value="Unassembled WGS sequence"/>
</dbReference>
<comment type="subunit">
    <text evidence="4">The methyltransferase is composed of M and S polypeptides.</text>
</comment>
<comment type="caution">
    <text evidence="6">The sequence shown here is derived from an EMBL/GenBank/DDBJ whole genome shotgun (WGS) entry which is preliminary data.</text>
</comment>
<evidence type="ECO:0000256" key="2">
    <source>
        <dbReference type="ARBA" id="ARBA00022747"/>
    </source>
</evidence>
<reference evidence="8 9" key="1">
    <citation type="journal article" date="2018" name="Sci. Rep.">
        <title>Genomic diversity and distribution of Bifidobacterium longum subsp. longum across the human lifespan.</title>
        <authorList>
            <person name="Odamaki T."/>
            <person name="Bottacini F."/>
            <person name="Kato K."/>
            <person name="Mitsuyama E."/>
            <person name="Yoshida K."/>
            <person name="Horigome A."/>
            <person name="Xiao J.Z."/>
            <person name="van Sinderen D."/>
        </authorList>
    </citation>
    <scope>NUCLEOTIDE SEQUENCE [LARGE SCALE GENOMIC DNA]</scope>
    <source>
        <strain evidence="6 8">MCC10008</strain>
        <strain evidence="7 9">MCC10076</strain>
    </source>
</reference>
<comment type="similarity">
    <text evidence="1">Belongs to the type-I restriction system S methylase family.</text>
</comment>
<evidence type="ECO:0000313" key="9">
    <source>
        <dbReference type="Proteomes" id="UP000292751"/>
    </source>
</evidence>